<evidence type="ECO:0000256" key="1">
    <source>
        <dbReference type="ARBA" id="ARBA00022527"/>
    </source>
</evidence>
<keyword evidence="3 6" id="KW-0547">Nucleotide-binding</keyword>
<dbReference type="CDD" id="cd05578">
    <property type="entry name" value="STKc_Yank1"/>
    <property type="match status" value="1"/>
</dbReference>
<comment type="similarity">
    <text evidence="7">Belongs to the protein kinase superfamily.</text>
</comment>
<feature type="binding site" evidence="6">
    <location>
        <position position="50"/>
    </location>
    <ligand>
        <name>ATP</name>
        <dbReference type="ChEBI" id="CHEBI:30616"/>
    </ligand>
</feature>
<evidence type="ECO:0000256" key="7">
    <source>
        <dbReference type="RuleBase" id="RU000304"/>
    </source>
</evidence>
<dbReference type="Gene3D" id="3.30.200.20">
    <property type="entry name" value="Phosphorylase Kinase, domain 1"/>
    <property type="match status" value="1"/>
</dbReference>
<dbReference type="InterPro" id="IPR011009">
    <property type="entry name" value="Kinase-like_dom_sf"/>
</dbReference>
<feature type="domain" description="Protein kinase" evidence="8">
    <location>
        <begin position="21"/>
        <end position="281"/>
    </location>
</feature>
<dbReference type="PROSITE" id="PS00107">
    <property type="entry name" value="PROTEIN_KINASE_ATP"/>
    <property type="match status" value="1"/>
</dbReference>
<evidence type="ECO:0000256" key="4">
    <source>
        <dbReference type="ARBA" id="ARBA00022777"/>
    </source>
</evidence>
<dbReference type="PANTHER" id="PTHR24355">
    <property type="entry name" value="G PROTEIN-COUPLED RECEPTOR KINASE/RIBOSOMAL PROTEIN S6 KINASE"/>
    <property type="match status" value="1"/>
</dbReference>
<evidence type="ECO:0000256" key="5">
    <source>
        <dbReference type="ARBA" id="ARBA00022840"/>
    </source>
</evidence>
<evidence type="ECO:0000256" key="2">
    <source>
        <dbReference type="ARBA" id="ARBA00022679"/>
    </source>
</evidence>
<dbReference type="GO" id="GO:0005524">
    <property type="term" value="F:ATP binding"/>
    <property type="evidence" value="ECO:0007669"/>
    <property type="project" value="UniProtKB-UniRule"/>
</dbReference>
<reference evidence="10" key="1">
    <citation type="submission" date="2020-12" db="UniProtKB">
        <authorList>
            <consortium name="WormBaseParasite"/>
        </authorList>
    </citation>
    <scope>IDENTIFICATION</scope>
    <source>
        <strain evidence="10">MHco3</strain>
    </source>
</reference>
<dbReference type="GO" id="GO:0007186">
    <property type="term" value="P:G protein-coupled receptor signaling pathway"/>
    <property type="evidence" value="ECO:0007669"/>
    <property type="project" value="TreeGrafter"/>
</dbReference>
<keyword evidence="5 6" id="KW-0067">ATP-binding</keyword>
<sequence>MGNWCCGQRPTTDSSPCLAQFSIIRSIGRGAFGKVCIVQQRSTKKYFALKYMSKRRCIDKGVAGNVLRELSLLRKCSHPFLVNLWYTFQDRDYMYMVTDLLLGGDLRFHLNQQGKFAEDRSKLYMCEISLAIEYLHGRGIIHRDIKPENILLDEQGHAHLTDLNLATQLEPNNLATSYSGTRPYMAPEVYACALGLIDGYDSKVDWWSLGVTFYEMMRGRTPYEFSPQATAEQVLLLISESFIPFPAHWPTDLLSFLRLLLYPAPERRIDSLATLKRHPYVSRIDFAAVLAKRAAPVFVPCKEGFNCDPMYELEERIIVSTPIHRRRQNKRRCEEETDALREISQAFVEYSRVDVLANGVPSGR</sequence>
<dbReference type="InterPro" id="IPR017441">
    <property type="entry name" value="Protein_kinase_ATP_BS"/>
</dbReference>
<dbReference type="WBParaSite" id="HCON_00065805-00001">
    <property type="protein sequence ID" value="HCON_00065805-00001"/>
    <property type="gene ID" value="HCON_00065805"/>
</dbReference>
<dbReference type="SUPFAM" id="SSF56112">
    <property type="entry name" value="Protein kinase-like (PK-like)"/>
    <property type="match status" value="1"/>
</dbReference>
<dbReference type="PROSITE" id="PS50011">
    <property type="entry name" value="PROTEIN_KINASE_DOM"/>
    <property type="match status" value="1"/>
</dbReference>
<dbReference type="SMART" id="SM00220">
    <property type="entry name" value="S_TKc"/>
    <property type="match status" value="1"/>
</dbReference>
<dbReference type="AlphaFoldDB" id="A0A7I4YAJ4"/>
<dbReference type="PANTHER" id="PTHR24355:SF30">
    <property type="entry name" value="SERINE_THREONINE-PROTEIN KINASE 32B ISOFORM X1"/>
    <property type="match status" value="1"/>
</dbReference>
<dbReference type="GO" id="GO:0001664">
    <property type="term" value="F:G protein-coupled receptor binding"/>
    <property type="evidence" value="ECO:0007669"/>
    <property type="project" value="TreeGrafter"/>
</dbReference>
<keyword evidence="9" id="KW-1185">Reference proteome</keyword>
<evidence type="ECO:0000256" key="3">
    <source>
        <dbReference type="ARBA" id="ARBA00022741"/>
    </source>
</evidence>
<dbReference type="InterPro" id="IPR008271">
    <property type="entry name" value="Ser/Thr_kinase_AS"/>
</dbReference>
<evidence type="ECO:0000256" key="6">
    <source>
        <dbReference type="PROSITE-ProRule" id="PRU10141"/>
    </source>
</evidence>
<organism evidence="9 10">
    <name type="scientific">Haemonchus contortus</name>
    <name type="common">Barber pole worm</name>
    <dbReference type="NCBI Taxonomy" id="6289"/>
    <lineage>
        <taxon>Eukaryota</taxon>
        <taxon>Metazoa</taxon>
        <taxon>Ecdysozoa</taxon>
        <taxon>Nematoda</taxon>
        <taxon>Chromadorea</taxon>
        <taxon>Rhabditida</taxon>
        <taxon>Rhabditina</taxon>
        <taxon>Rhabditomorpha</taxon>
        <taxon>Strongyloidea</taxon>
        <taxon>Trichostrongylidae</taxon>
        <taxon>Haemonchus</taxon>
    </lineage>
</organism>
<dbReference type="FunFam" id="1.10.510.10:FF:000169">
    <property type="entry name" value="Serine/threonine-protein kinase 32A"/>
    <property type="match status" value="1"/>
</dbReference>
<dbReference type="OMA" id="HFILLRC"/>
<keyword evidence="1 7" id="KW-0723">Serine/threonine-protein kinase</keyword>
<keyword evidence="4" id="KW-0418">Kinase</keyword>
<dbReference type="Pfam" id="PF00069">
    <property type="entry name" value="Pkinase"/>
    <property type="match status" value="1"/>
</dbReference>
<dbReference type="FunFam" id="3.30.200.20:FF:000904">
    <property type="entry name" value="Protein CBG18395"/>
    <property type="match status" value="1"/>
</dbReference>
<dbReference type="Gene3D" id="1.10.510.10">
    <property type="entry name" value="Transferase(Phosphotransferase) domain 1"/>
    <property type="match status" value="1"/>
</dbReference>
<dbReference type="GO" id="GO:0004703">
    <property type="term" value="F:G protein-coupled receptor kinase activity"/>
    <property type="evidence" value="ECO:0007669"/>
    <property type="project" value="TreeGrafter"/>
</dbReference>
<protein>
    <submittedName>
        <fullName evidence="10">Protein kinase domain-containing protein</fullName>
    </submittedName>
</protein>
<dbReference type="OrthoDB" id="2156623at2759"/>
<proteinExistence type="inferred from homology"/>
<dbReference type="GO" id="GO:0009966">
    <property type="term" value="P:regulation of signal transduction"/>
    <property type="evidence" value="ECO:0007669"/>
    <property type="project" value="TreeGrafter"/>
</dbReference>
<dbReference type="InterPro" id="IPR000719">
    <property type="entry name" value="Prot_kinase_dom"/>
</dbReference>
<keyword evidence="2" id="KW-0808">Transferase</keyword>
<evidence type="ECO:0000259" key="8">
    <source>
        <dbReference type="PROSITE" id="PS50011"/>
    </source>
</evidence>
<accession>A0A7I4YAJ4</accession>
<dbReference type="Proteomes" id="UP000025227">
    <property type="component" value="Unplaced"/>
</dbReference>
<dbReference type="PROSITE" id="PS00108">
    <property type="entry name" value="PROTEIN_KINASE_ST"/>
    <property type="match status" value="1"/>
</dbReference>
<name>A0A7I4YAJ4_HAECO</name>
<evidence type="ECO:0000313" key="9">
    <source>
        <dbReference type="Proteomes" id="UP000025227"/>
    </source>
</evidence>
<evidence type="ECO:0000313" key="10">
    <source>
        <dbReference type="WBParaSite" id="HCON_00065805-00001"/>
    </source>
</evidence>